<name>X1QQQ9_9ZZZZ</name>
<dbReference type="AlphaFoldDB" id="X1QQQ9"/>
<reference evidence="1" key="1">
    <citation type="journal article" date="2014" name="Front. Microbiol.">
        <title>High frequency of phylogenetically diverse reductive dehalogenase-homologous genes in deep subseafloor sedimentary metagenomes.</title>
        <authorList>
            <person name="Kawai M."/>
            <person name="Futagami T."/>
            <person name="Toyoda A."/>
            <person name="Takaki Y."/>
            <person name="Nishi S."/>
            <person name="Hori S."/>
            <person name="Arai W."/>
            <person name="Tsubouchi T."/>
            <person name="Morono Y."/>
            <person name="Uchiyama I."/>
            <person name="Ito T."/>
            <person name="Fujiyama A."/>
            <person name="Inagaki F."/>
            <person name="Takami H."/>
        </authorList>
    </citation>
    <scope>NUCLEOTIDE SEQUENCE</scope>
    <source>
        <strain evidence="1">Expedition CK06-06</strain>
    </source>
</reference>
<dbReference type="EMBL" id="BARV01044269">
    <property type="protein sequence ID" value="GAI70568.1"/>
    <property type="molecule type" value="Genomic_DNA"/>
</dbReference>
<gene>
    <name evidence="1" type="ORF">S06H3_65623</name>
</gene>
<protein>
    <submittedName>
        <fullName evidence="1">Uncharacterized protein</fullName>
    </submittedName>
</protein>
<proteinExistence type="predicted"/>
<feature type="non-terminal residue" evidence="1">
    <location>
        <position position="43"/>
    </location>
</feature>
<accession>X1QQQ9</accession>
<organism evidence="1">
    <name type="scientific">marine sediment metagenome</name>
    <dbReference type="NCBI Taxonomy" id="412755"/>
    <lineage>
        <taxon>unclassified sequences</taxon>
        <taxon>metagenomes</taxon>
        <taxon>ecological metagenomes</taxon>
    </lineage>
</organism>
<evidence type="ECO:0000313" key="1">
    <source>
        <dbReference type="EMBL" id="GAI70568.1"/>
    </source>
</evidence>
<comment type="caution">
    <text evidence="1">The sequence shown here is derived from an EMBL/GenBank/DDBJ whole genome shotgun (WGS) entry which is preliminary data.</text>
</comment>
<sequence length="43" mass="4618">MKTAYRDMYDALRGIFDDVVGDDGDAIARARAAGYLAPVVLNA</sequence>